<dbReference type="EMBL" id="KB097761">
    <property type="protein sequence ID" value="ESN90194.1"/>
    <property type="molecule type" value="Genomic_DNA"/>
</dbReference>
<keyword evidence="1" id="KW-1133">Transmembrane helix</keyword>
<dbReference type="InParanoid" id="T1FIL0"/>
<keyword evidence="1" id="KW-0472">Membrane</keyword>
<keyword evidence="4" id="KW-1185">Reference proteome</keyword>
<gene>
    <name evidence="3" type="primary">20208659</name>
    <name evidence="2" type="ORF">HELRODRAFT_182685</name>
</gene>
<reference evidence="2 4" key="2">
    <citation type="journal article" date="2013" name="Nature">
        <title>Insights into bilaterian evolution from three spiralian genomes.</title>
        <authorList>
            <person name="Simakov O."/>
            <person name="Marletaz F."/>
            <person name="Cho S.J."/>
            <person name="Edsinger-Gonzales E."/>
            <person name="Havlak P."/>
            <person name="Hellsten U."/>
            <person name="Kuo D.H."/>
            <person name="Larsson T."/>
            <person name="Lv J."/>
            <person name="Arendt D."/>
            <person name="Savage R."/>
            <person name="Osoegawa K."/>
            <person name="de Jong P."/>
            <person name="Grimwood J."/>
            <person name="Chapman J.A."/>
            <person name="Shapiro H."/>
            <person name="Aerts A."/>
            <person name="Otillar R.P."/>
            <person name="Terry A.Y."/>
            <person name="Boore J.L."/>
            <person name="Grigoriev I.V."/>
            <person name="Lindberg D.R."/>
            <person name="Seaver E.C."/>
            <person name="Weisblat D.A."/>
            <person name="Putnam N.H."/>
            <person name="Rokhsar D.S."/>
        </authorList>
    </citation>
    <scope>NUCLEOTIDE SEQUENCE</scope>
</reference>
<name>T1FIL0_HELRO</name>
<dbReference type="AlphaFoldDB" id="T1FIL0"/>
<dbReference type="EMBL" id="AMQM01008341">
    <property type="status" value="NOT_ANNOTATED_CDS"/>
    <property type="molecule type" value="Genomic_DNA"/>
</dbReference>
<dbReference type="CTD" id="20208659"/>
<dbReference type="RefSeq" id="XP_009031668.1">
    <property type="nucleotide sequence ID" value="XM_009033420.1"/>
</dbReference>
<organism evidence="3 4">
    <name type="scientific">Helobdella robusta</name>
    <name type="common">Californian leech</name>
    <dbReference type="NCBI Taxonomy" id="6412"/>
    <lineage>
        <taxon>Eukaryota</taxon>
        <taxon>Metazoa</taxon>
        <taxon>Spiralia</taxon>
        <taxon>Lophotrochozoa</taxon>
        <taxon>Annelida</taxon>
        <taxon>Clitellata</taxon>
        <taxon>Hirudinea</taxon>
        <taxon>Rhynchobdellida</taxon>
        <taxon>Glossiphoniidae</taxon>
        <taxon>Helobdella</taxon>
    </lineage>
</organism>
<protein>
    <submittedName>
        <fullName evidence="2 3">Uncharacterized protein</fullName>
    </submittedName>
</protein>
<evidence type="ECO:0000313" key="3">
    <source>
        <dbReference type="EnsemblMetazoa" id="HelroP182685"/>
    </source>
</evidence>
<dbReference type="EnsemblMetazoa" id="HelroT182685">
    <property type="protein sequence ID" value="HelroP182685"/>
    <property type="gene ID" value="HelroG182685"/>
</dbReference>
<evidence type="ECO:0000256" key="1">
    <source>
        <dbReference type="SAM" id="Phobius"/>
    </source>
</evidence>
<sequence>MDAAVFSPTTSSVDALVVAVILASSAIVDMIGSVSVISTVAIAHATCRSIPHTLIFLTQAVVPLAGTRRSTISSTDLRVGIYGPGKRDVSPFLPGVRTDLSARSQVFPQALTHF</sequence>
<dbReference type="KEGG" id="hro:HELRODRAFT_182685"/>
<dbReference type="HOGENOM" id="CLU_2123758_0_0_1"/>
<dbReference type="Proteomes" id="UP000015101">
    <property type="component" value="Unassembled WGS sequence"/>
</dbReference>
<accession>T1FIL0</accession>
<proteinExistence type="predicted"/>
<keyword evidence="1" id="KW-0812">Transmembrane</keyword>
<dbReference type="GeneID" id="20208659"/>
<evidence type="ECO:0000313" key="2">
    <source>
        <dbReference type="EMBL" id="ESN90194.1"/>
    </source>
</evidence>
<reference evidence="4" key="1">
    <citation type="submission" date="2012-12" db="EMBL/GenBank/DDBJ databases">
        <authorList>
            <person name="Hellsten U."/>
            <person name="Grimwood J."/>
            <person name="Chapman J.A."/>
            <person name="Shapiro H."/>
            <person name="Aerts A."/>
            <person name="Otillar R.P."/>
            <person name="Terry A.Y."/>
            <person name="Boore J.L."/>
            <person name="Simakov O."/>
            <person name="Marletaz F."/>
            <person name="Cho S.-J."/>
            <person name="Edsinger-Gonzales E."/>
            <person name="Havlak P."/>
            <person name="Kuo D.-H."/>
            <person name="Larsson T."/>
            <person name="Lv J."/>
            <person name="Arendt D."/>
            <person name="Savage R."/>
            <person name="Osoegawa K."/>
            <person name="de Jong P."/>
            <person name="Lindberg D.R."/>
            <person name="Seaver E.C."/>
            <person name="Weisblat D.A."/>
            <person name="Putnam N.H."/>
            <person name="Grigoriev I.V."/>
            <person name="Rokhsar D.S."/>
        </authorList>
    </citation>
    <scope>NUCLEOTIDE SEQUENCE</scope>
</reference>
<reference evidence="3" key="3">
    <citation type="submission" date="2015-06" db="UniProtKB">
        <authorList>
            <consortium name="EnsemblMetazoa"/>
        </authorList>
    </citation>
    <scope>IDENTIFICATION</scope>
</reference>
<evidence type="ECO:0000313" key="4">
    <source>
        <dbReference type="Proteomes" id="UP000015101"/>
    </source>
</evidence>
<feature type="transmembrane region" description="Helical" evidence="1">
    <location>
        <begin position="15"/>
        <end position="43"/>
    </location>
</feature>